<organism evidence="3 4">
    <name type="scientific">Pontibacter mucosus</name>
    <dbReference type="NCBI Taxonomy" id="1649266"/>
    <lineage>
        <taxon>Bacteria</taxon>
        <taxon>Pseudomonadati</taxon>
        <taxon>Bacteroidota</taxon>
        <taxon>Cytophagia</taxon>
        <taxon>Cytophagales</taxon>
        <taxon>Hymenobacteraceae</taxon>
        <taxon>Pontibacter</taxon>
    </lineage>
</organism>
<protein>
    <submittedName>
        <fullName evidence="3">Methyltransferase family protein</fullName>
    </submittedName>
</protein>
<dbReference type="EMBL" id="QBKI01000007">
    <property type="protein sequence ID" value="PTX18181.1"/>
    <property type="molecule type" value="Genomic_DNA"/>
</dbReference>
<accession>A0A2T5YFW5</accession>
<keyword evidence="1 3" id="KW-0808">Transferase</keyword>
<evidence type="ECO:0000313" key="4">
    <source>
        <dbReference type="Proteomes" id="UP000244225"/>
    </source>
</evidence>
<dbReference type="Proteomes" id="UP000244225">
    <property type="component" value="Unassembled WGS sequence"/>
</dbReference>
<evidence type="ECO:0000256" key="1">
    <source>
        <dbReference type="ARBA" id="ARBA00022679"/>
    </source>
</evidence>
<name>A0A2T5YFW5_9BACT</name>
<dbReference type="Gene3D" id="3.40.50.150">
    <property type="entry name" value="Vaccinia Virus protein VP39"/>
    <property type="match status" value="1"/>
</dbReference>
<dbReference type="PANTHER" id="PTHR43861">
    <property type="entry name" value="TRANS-ACONITATE 2-METHYLTRANSFERASE-RELATED"/>
    <property type="match status" value="1"/>
</dbReference>
<dbReference type="RefSeq" id="WP_108212669.1">
    <property type="nucleotide sequence ID" value="NZ_QBKI01000007.1"/>
</dbReference>
<keyword evidence="4" id="KW-1185">Reference proteome</keyword>
<sequence>MPQLPDSGFNRVAPFYDALARLVYGNSLEQAQLALLPFVPPQARVLVIGGGTGWLLEQLLQTGKKLDILYVEAAPAMLQRAEGKYGKYKKPHPCQVTFRLGTEQSINPGEQFDVIFTPFLLDLFPPQRLQELMSRLAAALSPGGQWLFADFWPMQQPTPWWQRLLIRGMYTFFGWLSHVQATQLPDYKAHFTALGFREKYSQAFYGGMVQAKTLERVRELESLGVWEL</sequence>
<evidence type="ECO:0000259" key="2">
    <source>
        <dbReference type="Pfam" id="PF13649"/>
    </source>
</evidence>
<feature type="domain" description="Methyltransferase" evidence="2">
    <location>
        <begin position="45"/>
        <end position="144"/>
    </location>
</feature>
<evidence type="ECO:0000313" key="3">
    <source>
        <dbReference type="EMBL" id="PTX18181.1"/>
    </source>
</evidence>
<dbReference type="Pfam" id="PF13649">
    <property type="entry name" value="Methyltransf_25"/>
    <property type="match status" value="1"/>
</dbReference>
<dbReference type="InterPro" id="IPR041698">
    <property type="entry name" value="Methyltransf_25"/>
</dbReference>
<keyword evidence="3" id="KW-0489">Methyltransferase</keyword>
<comment type="caution">
    <text evidence="3">The sequence shown here is derived from an EMBL/GenBank/DDBJ whole genome shotgun (WGS) entry which is preliminary data.</text>
</comment>
<proteinExistence type="predicted"/>
<gene>
    <name evidence="3" type="ORF">C8N40_107221</name>
</gene>
<dbReference type="GO" id="GO:0008168">
    <property type="term" value="F:methyltransferase activity"/>
    <property type="evidence" value="ECO:0007669"/>
    <property type="project" value="UniProtKB-KW"/>
</dbReference>
<reference evidence="3 4" key="1">
    <citation type="submission" date="2018-04" db="EMBL/GenBank/DDBJ databases">
        <title>Genomic Encyclopedia of Archaeal and Bacterial Type Strains, Phase II (KMG-II): from individual species to whole genera.</title>
        <authorList>
            <person name="Goeker M."/>
        </authorList>
    </citation>
    <scope>NUCLEOTIDE SEQUENCE [LARGE SCALE GENOMIC DNA]</scope>
    <source>
        <strain evidence="3 4">DSM 100162</strain>
    </source>
</reference>
<dbReference type="SUPFAM" id="SSF53335">
    <property type="entry name" value="S-adenosyl-L-methionine-dependent methyltransferases"/>
    <property type="match status" value="1"/>
</dbReference>
<dbReference type="AlphaFoldDB" id="A0A2T5YFW5"/>
<dbReference type="OrthoDB" id="836632at2"/>
<dbReference type="InterPro" id="IPR029063">
    <property type="entry name" value="SAM-dependent_MTases_sf"/>
</dbReference>
<dbReference type="GO" id="GO:0032259">
    <property type="term" value="P:methylation"/>
    <property type="evidence" value="ECO:0007669"/>
    <property type="project" value="UniProtKB-KW"/>
</dbReference>
<dbReference type="CDD" id="cd02440">
    <property type="entry name" value="AdoMet_MTases"/>
    <property type="match status" value="1"/>
</dbReference>